<protein>
    <submittedName>
        <fullName evidence="1">Uncharacterized protein</fullName>
    </submittedName>
</protein>
<dbReference type="AlphaFoldDB" id="A0A645JDR8"/>
<dbReference type="EMBL" id="VSSQ01129562">
    <property type="protein sequence ID" value="MPN57703.1"/>
    <property type="molecule type" value="Genomic_DNA"/>
</dbReference>
<gene>
    <name evidence="1" type="ORF">SDC9_205397</name>
</gene>
<comment type="caution">
    <text evidence="1">The sequence shown here is derived from an EMBL/GenBank/DDBJ whole genome shotgun (WGS) entry which is preliminary data.</text>
</comment>
<accession>A0A645JDR8</accession>
<organism evidence="1">
    <name type="scientific">bioreactor metagenome</name>
    <dbReference type="NCBI Taxonomy" id="1076179"/>
    <lineage>
        <taxon>unclassified sequences</taxon>
        <taxon>metagenomes</taxon>
        <taxon>ecological metagenomes</taxon>
    </lineage>
</organism>
<name>A0A645JDR8_9ZZZZ</name>
<sequence length="104" mass="11754">MVSQYLIHRHRHVVAGLARAKQVNVAFLGKIPFARTDTEDIPLHMGYAFNPLVGIQMLQRLFGNLQNNPFALDIAVRQQDILVFYFGLHTSLLQSISASGRESY</sequence>
<evidence type="ECO:0000313" key="1">
    <source>
        <dbReference type="EMBL" id="MPN57703.1"/>
    </source>
</evidence>
<proteinExistence type="predicted"/>
<reference evidence="1" key="1">
    <citation type="submission" date="2019-08" db="EMBL/GenBank/DDBJ databases">
        <authorList>
            <person name="Kucharzyk K."/>
            <person name="Murdoch R.W."/>
            <person name="Higgins S."/>
            <person name="Loffler F."/>
        </authorList>
    </citation>
    <scope>NUCLEOTIDE SEQUENCE</scope>
</reference>